<evidence type="ECO:0000256" key="5">
    <source>
        <dbReference type="ARBA" id="ARBA00022975"/>
    </source>
</evidence>
<evidence type="ECO:0000259" key="7">
    <source>
        <dbReference type="Pfam" id="PF01180"/>
    </source>
</evidence>
<dbReference type="InterPro" id="IPR050074">
    <property type="entry name" value="DHO_dehydrogenase"/>
</dbReference>
<accession>A0ABN6UU76</accession>
<sequence length="330" mass="35948">MNLSTTYLGLKLAHPLMAGASPLVDDMGMVKRLEDAGASAIVMHSLFEEQITREEQGMIMDMELSSNSSAEAISFFPQPDEFRLGPEKYLEQLRRIKQAVAVPVIASLNGTTPAGWLHYGQLMEQAGADALELNVYYLATDPTETAAAVEKRTLDAVRAVKAQVKIPVAVKLSPFFSSLAHFAVELEAAGADGLVLFNRFFQPDINVEELTAEPSLQLSGPEDLLLRLRWLAVLHHHMKGSLAVSGGVHDGIGALKAVMAGADAVQMVSALLIHGPERLAQSRATLAEWLEEHEYESLAQARGSMSLQKCPNAQAFTRANYMRILNGWRA</sequence>
<dbReference type="RefSeq" id="WP_286354839.1">
    <property type="nucleotide sequence ID" value="NZ_AP027079.1"/>
</dbReference>
<dbReference type="PIRSF" id="PIRSF000164">
    <property type="entry name" value="DHO_oxidase"/>
    <property type="match status" value="1"/>
</dbReference>
<comment type="pathway">
    <text evidence="2">Pyrimidine metabolism; UMP biosynthesis via de novo pathway.</text>
</comment>
<proteinExistence type="predicted"/>
<reference evidence="9" key="1">
    <citation type="journal article" date="2023" name="Int. J. Syst. Evol. Microbiol.">
        <title>Mesoterricola silvestris gen. nov., sp. nov., Mesoterricola sediminis sp. nov., Geothrix oryzae sp. nov., Geothrix edaphica sp. nov., Geothrix rubra sp. nov., and Geothrix limicola sp. nov., six novel members of Acidobacteriota isolated from soils.</title>
        <authorList>
            <person name="Itoh H."/>
            <person name="Sugisawa Y."/>
            <person name="Mise K."/>
            <person name="Xu Z."/>
            <person name="Kuniyasu M."/>
            <person name="Ushijima N."/>
            <person name="Kawano K."/>
            <person name="Kobayashi E."/>
            <person name="Shiratori Y."/>
            <person name="Masuda Y."/>
            <person name="Senoo K."/>
        </authorList>
    </citation>
    <scope>NUCLEOTIDE SEQUENCE [LARGE SCALE GENOMIC DNA]</scope>
    <source>
        <strain evidence="9">Red222</strain>
    </source>
</reference>
<feature type="domain" description="Dihydroorotate dehydrogenase catalytic" evidence="7">
    <location>
        <begin position="85"/>
        <end position="281"/>
    </location>
</feature>
<dbReference type="PANTHER" id="PTHR48109:SF3">
    <property type="entry name" value="SLL0744 PROTEIN"/>
    <property type="match status" value="1"/>
</dbReference>
<keyword evidence="3" id="KW-0285">Flavoprotein</keyword>
<name>A0ABN6UU76_9BACT</name>
<dbReference type="EMBL" id="AP027079">
    <property type="protein sequence ID" value="BDU68215.1"/>
    <property type="molecule type" value="Genomic_DNA"/>
</dbReference>
<dbReference type="CDD" id="cd04739">
    <property type="entry name" value="DHOD_like"/>
    <property type="match status" value="1"/>
</dbReference>
<dbReference type="InterPro" id="IPR013785">
    <property type="entry name" value="Aldolase_TIM"/>
</dbReference>
<keyword evidence="9" id="KW-1185">Reference proteome</keyword>
<dbReference type="SUPFAM" id="SSF51395">
    <property type="entry name" value="FMN-linked oxidoreductases"/>
    <property type="match status" value="1"/>
</dbReference>
<evidence type="ECO:0000256" key="1">
    <source>
        <dbReference type="ARBA" id="ARBA00001917"/>
    </source>
</evidence>
<comment type="cofactor">
    <cofactor evidence="1">
        <name>FMN</name>
        <dbReference type="ChEBI" id="CHEBI:58210"/>
    </cofactor>
</comment>
<evidence type="ECO:0000256" key="4">
    <source>
        <dbReference type="ARBA" id="ARBA00022643"/>
    </source>
</evidence>
<gene>
    <name evidence="8" type="ORF">GETHOR_03160</name>
</gene>
<keyword evidence="5" id="KW-0665">Pyrimidine biosynthesis</keyword>
<dbReference type="Pfam" id="PF01180">
    <property type="entry name" value="DHO_dh"/>
    <property type="match status" value="1"/>
</dbReference>
<dbReference type="InterPro" id="IPR005720">
    <property type="entry name" value="Dihydroorotate_DH_cat"/>
</dbReference>
<dbReference type="NCBIfam" id="NF005741">
    <property type="entry name" value="PRK07565.1"/>
    <property type="match status" value="1"/>
</dbReference>
<protein>
    <submittedName>
        <fullName evidence="8">Dihydroorotate dehydrogenase</fullName>
    </submittedName>
</protein>
<evidence type="ECO:0000256" key="6">
    <source>
        <dbReference type="ARBA" id="ARBA00023002"/>
    </source>
</evidence>
<keyword evidence="4" id="KW-0288">FMN</keyword>
<keyword evidence="6" id="KW-0560">Oxidoreductase</keyword>
<evidence type="ECO:0000256" key="2">
    <source>
        <dbReference type="ARBA" id="ARBA00004725"/>
    </source>
</evidence>
<evidence type="ECO:0000313" key="9">
    <source>
        <dbReference type="Proteomes" id="UP001242010"/>
    </source>
</evidence>
<organism evidence="8 9">
    <name type="scientific">Geothrix oryzae</name>
    <dbReference type="NCBI Taxonomy" id="2927975"/>
    <lineage>
        <taxon>Bacteria</taxon>
        <taxon>Pseudomonadati</taxon>
        <taxon>Acidobacteriota</taxon>
        <taxon>Holophagae</taxon>
        <taxon>Holophagales</taxon>
        <taxon>Holophagaceae</taxon>
        <taxon>Geothrix</taxon>
    </lineage>
</organism>
<evidence type="ECO:0000256" key="3">
    <source>
        <dbReference type="ARBA" id="ARBA00022630"/>
    </source>
</evidence>
<dbReference type="Proteomes" id="UP001242010">
    <property type="component" value="Chromosome"/>
</dbReference>
<dbReference type="InterPro" id="IPR012135">
    <property type="entry name" value="Dihydroorotate_DH_1_2"/>
</dbReference>
<dbReference type="Gene3D" id="3.20.20.70">
    <property type="entry name" value="Aldolase class I"/>
    <property type="match status" value="1"/>
</dbReference>
<dbReference type="PANTHER" id="PTHR48109">
    <property type="entry name" value="DIHYDROOROTATE DEHYDROGENASE (QUINONE), MITOCHONDRIAL-RELATED"/>
    <property type="match status" value="1"/>
</dbReference>
<evidence type="ECO:0000313" key="8">
    <source>
        <dbReference type="EMBL" id="BDU68215.1"/>
    </source>
</evidence>